<keyword evidence="4" id="KW-1185">Reference proteome</keyword>
<evidence type="ECO:0000259" key="1">
    <source>
        <dbReference type="Pfam" id="PF07398"/>
    </source>
</evidence>
<comment type="caution">
    <text evidence="3">The sequence shown here is derived from an EMBL/GenBank/DDBJ whole genome shotgun (WGS) entry which is preliminary data.</text>
</comment>
<dbReference type="Pfam" id="PF11716">
    <property type="entry name" value="MDMPI_N"/>
    <property type="match status" value="1"/>
</dbReference>
<dbReference type="GO" id="GO:0016853">
    <property type="term" value="F:isomerase activity"/>
    <property type="evidence" value="ECO:0007669"/>
    <property type="project" value="UniProtKB-KW"/>
</dbReference>
<dbReference type="InterPro" id="IPR034660">
    <property type="entry name" value="DinB/YfiT-like"/>
</dbReference>
<dbReference type="GO" id="GO:0005886">
    <property type="term" value="C:plasma membrane"/>
    <property type="evidence" value="ECO:0007669"/>
    <property type="project" value="TreeGrafter"/>
</dbReference>
<evidence type="ECO:0000313" key="3">
    <source>
        <dbReference type="EMBL" id="MBL7626933.1"/>
    </source>
</evidence>
<name>A0A937RIE3_9ACTN</name>
<dbReference type="InterPro" id="IPR010872">
    <property type="entry name" value="MDMPI_C-term_domain"/>
</dbReference>
<dbReference type="InterPro" id="IPR024344">
    <property type="entry name" value="MDMPI_metal-binding"/>
</dbReference>
<evidence type="ECO:0000313" key="4">
    <source>
        <dbReference type="Proteomes" id="UP000604475"/>
    </source>
</evidence>
<evidence type="ECO:0000259" key="2">
    <source>
        <dbReference type="Pfam" id="PF11716"/>
    </source>
</evidence>
<organism evidence="3 4">
    <name type="scientific">Frankia nepalensis</name>
    <dbReference type="NCBI Taxonomy" id="1836974"/>
    <lineage>
        <taxon>Bacteria</taxon>
        <taxon>Bacillati</taxon>
        <taxon>Actinomycetota</taxon>
        <taxon>Actinomycetes</taxon>
        <taxon>Frankiales</taxon>
        <taxon>Frankiaceae</taxon>
        <taxon>Frankia</taxon>
    </lineage>
</organism>
<reference evidence="3" key="1">
    <citation type="submission" date="2020-12" db="EMBL/GenBank/DDBJ databases">
        <title>Genomic characterization of non-nitrogen-fixing Frankia strains.</title>
        <authorList>
            <person name="Carlos-Shanley C."/>
            <person name="Guerra T."/>
            <person name="Hahn D."/>
        </authorList>
    </citation>
    <scope>NUCLEOTIDE SEQUENCE</scope>
    <source>
        <strain evidence="3">CN6</strain>
    </source>
</reference>
<dbReference type="Pfam" id="PF07398">
    <property type="entry name" value="MDMPI_C"/>
    <property type="match status" value="1"/>
</dbReference>
<dbReference type="PANTHER" id="PTHR40758:SF1">
    <property type="entry name" value="CONSERVED PROTEIN"/>
    <property type="match status" value="1"/>
</dbReference>
<protein>
    <submittedName>
        <fullName evidence="3">Maleylpyruvate isomerase family mycothiol-dependent enzyme</fullName>
    </submittedName>
</protein>
<dbReference type="AlphaFoldDB" id="A0A937RIE3"/>
<proteinExistence type="predicted"/>
<dbReference type="EMBL" id="JAEACQ010000153">
    <property type="protein sequence ID" value="MBL7626933.1"/>
    <property type="molecule type" value="Genomic_DNA"/>
</dbReference>
<sequence length="260" mass="27638">MLTKEHIAALRREGERMAAAAAAAGFGAEVPPAPGWRVRDLLIHTGCVHRWAATYVRTGNEVPRPIDGDGALVVPDGQLLGWFRDGHAALVDALESAAPDLSCWAFLPGASSPLAFWARRQAHETAVHRVDAELALAASGRALAAEAEPVGAPGVSARFGADGIDELLTGFHARPHGRLVSPEPVTLAARCADVDAGWTIRIGPDAREVSRAADDAADCSIRGTASDLYLFLWNRRGPGGLDIDGDRRVLGLWRDRARIT</sequence>
<dbReference type="PANTHER" id="PTHR40758">
    <property type="entry name" value="CONSERVED PROTEIN"/>
    <property type="match status" value="1"/>
</dbReference>
<gene>
    <name evidence="3" type="ORF">I7412_07090</name>
</gene>
<dbReference type="NCBIfam" id="TIGR03083">
    <property type="entry name" value="maleylpyruvate isomerase family mycothiol-dependent enzyme"/>
    <property type="match status" value="1"/>
</dbReference>
<dbReference type="Proteomes" id="UP000604475">
    <property type="component" value="Unassembled WGS sequence"/>
</dbReference>
<keyword evidence="3" id="KW-0413">Isomerase</keyword>
<dbReference type="InterPro" id="IPR017517">
    <property type="entry name" value="Maleyloyr_isom"/>
</dbReference>
<dbReference type="GO" id="GO:0046872">
    <property type="term" value="F:metal ion binding"/>
    <property type="evidence" value="ECO:0007669"/>
    <property type="project" value="InterPro"/>
</dbReference>
<accession>A0A937RIE3</accession>
<feature type="domain" description="MDMPI C-terminal" evidence="1">
    <location>
        <begin position="161"/>
        <end position="250"/>
    </location>
</feature>
<dbReference type="RefSeq" id="WP_203002704.1">
    <property type="nucleotide sequence ID" value="NZ_JADWYU010000197.1"/>
</dbReference>
<feature type="domain" description="Mycothiol-dependent maleylpyruvate isomerase metal-binding" evidence="2">
    <location>
        <begin position="8"/>
        <end position="132"/>
    </location>
</feature>
<dbReference type="SUPFAM" id="SSF109854">
    <property type="entry name" value="DinB/YfiT-like putative metalloenzymes"/>
    <property type="match status" value="1"/>
</dbReference>